<dbReference type="PANTHER" id="PTHR30005:SF0">
    <property type="entry name" value="RETROGRADE REGULATION PROTEIN 2"/>
    <property type="match status" value="1"/>
</dbReference>
<dbReference type="InterPro" id="IPR050273">
    <property type="entry name" value="GppA/Ppx_hydrolase"/>
</dbReference>
<dbReference type="Gene3D" id="3.30.420.40">
    <property type="match status" value="1"/>
</dbReference>
<dbReference type="EMBL" id="VSSQ01000091">
    <property type="protein sequence ID" value="MPL75747.1"/>
    <property type="molecule type" value="Genomic_DNA"/>
</dbReference>
<proteinExistence type="predicted"/>
<name>A0A644U9V0_9ZZZZ</name>
<dbReference type="Pfam" id="PF02541">
    <property type="entry name" value="Ppx-GppA"/>
    <property type="match status" value="1"/>
</dbReference>
<evidence type="ECO:0000259" key="1">
    <source>
        <dbReference type="Pfam" id="PF02541"/>
    </source>
</evidence>
<dbReference type="SUPFAM" id="SSF53067">
    <property type="entry name" value="Actin-like ATPase domain"/>
    <property type="match status" value="2"/>
</dbReference>
<comment type="caution">
    <text evidence="2">The sequence shown here is derived from an EMBL/GenBank/DDBJ whole genome shotgun (WGS) entry which is preliminary data.</text>
</comment>
<dbReference type="InterPro" id="IPR003695">
    <property type="entry name" value="Ppx_GppA_N"/>
</dbReference>
<dbReference type="InterPro" id="IPR043129">
    <property type="entry name" value="ATPase_NBD"/>
</dbReference>
<dbReference type="GO" id="GO:0004309">
    <property type="term" value="F:exopolyphosphatase activity"/>
    <property type="evidence" value="ECO:0007669"/>
    <property type="project" value="UniProtKB-EC"/>
</dbReference>
<reference evidence="2" key="1">
    <citation type="submission" date="2019-08" db="EMBL/GenBank/DDBJ databases">
        <authorList>
            <person name="Kucharzyk K."/>
            <person name="Murdoch R.W."/>
            <person name="Higgins S."/>
            <person name="Loffler F."/>
        </authorList>
    </citation>
    <scope>NUCLEOTIDE SEQUENCE</scope>
</reference>
<dbReference type="EC" id="3.6.1.11" evidence="2"/>
<dbReference type="CDD" id="cd24006">
    <property type="entry name" value="ASKHA_NBD_PPX_GppA"/>
    <property type="match status" value="1"/>
</dbReference>
<dbReference type="Gene3D" id="3.30.420.150">
    <property type="entry name" value="Exopolyphosphatase. Domain 2"/>
    <property type="match status" value="1"/>
</dbReference>
<gene>
    <name evidence="2" type="primary">ppx_5</name>
    <name evidence="2" type="ORF">SDC9_21578</name>
</gene>
<evidence type="ECO:0000313" key="2">
    <source>
        <dbReference type="EMBL" id="MPL75747.1"/>
    </source>
</evidence>
<feature type="domain" description="Ppx/GppA phosphatase N-terminal" evidence="1">
    <location>
        <begin position="39"/>
        <end position="284"/>
    </location>
</feature>
<dbReference type="AlphaFoldDB" id="A0A644U9V0"/>
<accession>A0A644U9V0</accession>
<dbReference type="PANTHER" id="PTHR30005">
    <property type="entry name" value="EXOPOLYPHOSPHATASE"/>
    <property type="match status" value="1"/>
</dbReference>
<protein>
    <submittedName>
        <fullName evidence="2">Exopolyphosphatase 1</fullName>
        <ecNumber evidence="2">3.6.1.11</ecNumber>
    </submittedName>
</protein>
<organism evidence="2">
    <name type="scientific">bioreactor metagenome</name>
    <dbReference type="NCBI Taxonomy" id="1076179"/>
    <lineage>
        <taxon>unclassified sequences</taxon>
        <taxon>metagenomes</taxon>
        <taxon>ecological metagenomes</taxon>
    </lineage>
</organism>
<sequence length="296" mass="32781">MLFSSIDIGSNAVRLLFANVFDSKAGPVTEKASLIRIPLRLGFDVFNGGSISQQRADDLVKTMLAFKLLIDVYQPAGYRAAATSAMREAANNELILERVKRETGLEIGMIDGIEEANIISSLSNIFVNKNFSKTLYIDVGGGSTELSVLEGKRFITSNSFKIGTIRLLADKVEDAEWENLRRWLQQFRADFGQMNCIGSGGNINKITKLYGHALNNIITFDQLVFAYKQLNNMSLTARIEKMGLRPDRADVIVPAARIFVRILKWTGIGTVIAPKIGLADGLVLLQYKEMKEKGLI</sequence>
<keyword evidence="2" id="KW-0378">Hydrolase</keyword>